<evidence type="ECO:0000256" key="10">
    <source>
        <dbReference type="ARBA" id="ARBA00023180"/>
    </source>
</evidence>
<feature type="domain" description="Fibronectin type-III" evidence="17">
    <location>
        <begin position="688"/>
        <end position="781"/>
    </location>
</feature>
<dbReference type="InterPro" id="IPR003961">
    <property type="entry name" value="FN3_dom"/>
</dbReference>
<evidence type="ECO:0000259" key="17">
    <source>
        <dbReference type="PROSITE" id="PS50853"/>
    </source>
</evidence>
<dbReference type="Pfam" id="PF13927">
    <property type="entry name" value="Ig_3"/>
    <property type="match status" value="1"/>
</dbReference>
<feature type="region of interest" description="Disordered" evidence="14">
    <location>
        <begin position="1207"/>
        <end position="1303"/>
    </location>
</feature>
<proteinExistence type="inferred from homology"/>
<feature type="region of interest" description="Disordered" evidence="14">
    <location>
        <begin position="1072"/>
        <end position="1094"/>
    </location>
</feature>
<evidence type="ECO:0000256" key="9">
    <source>
        <dbReference type="ARBA" id="ARBA00023157"/>
    </source>
</evidence>
<dbReference type="Pfam" id="PF13895">
    <property type="entry name" value="Ig_2"/>
    <property type="match status" value="1"/>
</dbReference>
<dbReference type="Ensembl" id="ENSCHIT00010028580.1">
    <property type="protein sequence ID" value="ENSCHIP00010020324.1"/>
    <property type="gene ID" value="ENSCHIG00010011287.1"/>
</dbReference>
<keyword evidence="9" id="KW-1015">Disulfide bond</keyword>
<protein>
    <recommendedName>
        <fullName evidence="13">Neogenin</fullName>
    </recommendedName>
</protein>
<evidence type="ECO:0000256" key="7">
    <source>
        <dbReference type="ARBA" id="ARBA00022989"/>
    </source>
</evidence>
<evidence type="ECO:0000256" key="8">
    <source>
        <dbReference type="ARBA" id="ARBA00023136"/>
    </source>
</evidence>
<sequence>PLLGSSIRTFTPFYFLVEPVDTLSVRGSSVILNCSAYSEPSPKIEWKKDGTLLNLVSDDRRQLLPDGSLFISSVVHSKHNKPDEGYYQCVATVESLGTIVSRTAKLTVAGLPRFASQPEPSSVYIGNSAVLNCEVNADLVPFVRWEQNKQPLLLDDRVIKLPSGMLVISNATEGDGGLYRCMVESGGPPKYSEEAELKVLPDPGATSSLVFLKQPSSLVRVIGQSAVLPCVASGLPTPAIRWMKNEETVDTESSGRLVLLAGGSLEINDVTEDDAGTYFCIADNGNETIEAQAELTVQAQPEFLKQPTNIYAHESMDIVFECEVTGKPTPTVKWVKNGDMVIPSDYFKIVVSIFQRNLQGNSRKTSASLTMPKPLTVATTDHLAPATTGPLPSAPRDVVASLVSTRFIKLTWRTPASDPHGDNLTYSVFYTKEGIARERVENTSRPGEMQVTIQNLMPATVYIFRVMAQNKHGSGESSAPLRVETQPEVQLPGPAPNIRAHATSPTSITVTWETPLSGNGEIQNYKLYYMEKGTDKEQDVDVSSHSHTINGLKKYTEYSFRVVAYNKHGPGVSTQDVAVRTFSDVPSAAPQNLSLEVRNSKSIVIHWQPPPPAAQNGQITGYKVRYRKASRKSDVTETLVSGTQLSQLIEGLDRGTEYNFRVAALTVNGTGPATDWLSAETFESDLDETRVPEVPSSLHVRPLVTISWTPPENQNIVVRGYAIGYGIGSPHAQTIKVDYKQRYYTIENLDPSSHYVITLKAFNNVGEGIPLYESAVTRPHTDTSEVDLFVINAPYTPVPDPTPMMPPVGVQASILSHDTIRITWADNSLPKHQKITDSRYYTVRWKTNIPANTKYKNANATTLSYLVTGLKPNTLYEFSVMVTKGRRSSTWSMTAHGTTFELVPTSPPKDVTVVSKEGKPRTIIVNWQPPSEANGKITGYIIYYSTDVNAEIHDWVIEPVVGNRLTHQIQELTLDTPYYFKIQARNSKGMGPMSEAVQFRTPKGKGPQTECSIVCLLSGVMRSNSPHGSPTSPLDSNMLLVIIVSVGVITIVVVVIIAVFCTRRTTSHQKKKRAACKSVNGSHKYKGNSKDVKPPDLWIHHERLELKPIDKSPDPNPIMTDTPIPRNSQDITPVDNSMDSNIHQRRNSYRGTEDSMSTLAGRRGMRPKMMMPFDSQPPQRKLKASLFPSAANYPVILGNNFPAVESVRNTPSTDTMPASSSQTCCTDHQDPEGATSSSYLASSQEEDSGQSLPTAHVRPSHPLKSFAVPAIPPPGPPTYDPALPSTPLLSQQGEQGQQHRRGPMALAQDTSRHVFKTARLSLPASAFNPLQCVVLVKESLASQICSWRGTTIYINFLDCCEYSSLTLQQNSANCDFL</sequence>
<dbReference type="InterPro" id="IPR036116">
    <property type="entry name" value="FN3_sf"/>
</dbReference>
<dbReference type="CDD" id="cd05722">
    <property type="entry name" value="IgI_1_Neogenin_like"/>
    <property type="match status" value="1"/>
</dbReference>
<dbReference type="Gene3D" id="2.60.40.10">
    <property type="entry name" value="Immunoglobulins"/>
    <property type="match status" value="10"/>
</dbReference>
<evidence type="ECO:0000256" key="4">
    <source>
        <dbReference type="ARBA" id="ARBA00022692"/>
    </source>
</evidence>
<reference evidence="18" key="1">
    <citation type="submission" date="2019-03" db="EMBL/GenBank/DDBJ databases">
        <title>Genome sequencing and reference-guided assembly of Black Bengal Goat (Capra hircus).</title>
        <authorList>
            <person name="Siddiki A.Z."/>
            <person name="Baten A."/>
            <person name="Billah M."/>
            <person name="Alam M.A.U."/>
            <person name="Shawrob K.S.M."/>
            <person name="Saha S."/>
            <person name="Chowdhury M."/>
            <person name="Rahman A.H."/>
            <person name="Stear M."/>
            <person name="Miah G."/>
            <person name="Das G.B."/>
            <person name="Hossain M.M."/>
            <person name="Kumkum M."/>
            <person name="Islam M.S."/>
            <person name="Mollah A.M."/>
            <person name="Ahsan A."/>
            <person name="Tusar F."/>
            <person name="Khan M.K.I."/>
        </authorList>
    </citation>
    <scope>NUCLEOTIDE SEQUENCE [LARGE SCALE GENOMIC DNA]</scope>
</reference>
<dbReference type="PANTHER" id="PTHR44170">
    <property type="entry name" value="PROTEIN SIDEKICK"/>
    <property type="match status" value="1"/>
</dbReference>
<feature type="domain" description="Ig-like" evidence="16">
    <location>
        <begin position="301"/>
        <end position="338"/>
    </location>
</feature>
<comment type="subcellular location">
    <subcellularLocation>
        <location evidence="1">Cell membrane</location>
        <topology evidence="1">Single-pass type I membrane protein</topology>
    </subcellularLocation>
</comment>
<dbReference type="InterPro" id="IPR007110">
    <property type="entry name" value="Ig-like_dom"/>
</dbReference>
<evidence type="ECO:0000256" key="1">
    <source>
        <dbReference type="ARBA" id="ARBA00004251"/>
    </source>
</evidence>
<dbReference type="FunFam" id="2.60.40.10:FF:000189">
    <property type="entry name" value="Neogenin isoform 3"/>
    <property type="match status" value="1"/>
</dbReference>
<dbReference type="Pfam" id="PF06583">
    <property type="entry name" value="Neogenin_C"/>
    <property type="match status" value="2"/>
</dbReference>
<reference evidence="18" key="2">
    <citation type="submission" date="2025-08" db="UniProtKB">
        <authorList>
            <consortium name="Ensembl"/>
        </authorList>
    </citation>
    <scope>IDENTIFICATION</scope>
</reference>
<dbReference type="InterPro" id="IPR003599">
    <property type="entry name" value="Ig_sub"/>
</dbReference>
<dbReference type="InterPro" id="IPR036179">
    <property type="entry name" value="Ig-like_dom_sf"/>
</dbReference>
<feature type="compositionally biased region" description="Pro residues" evidence="14">
    <location>
        <begin position="1270"/>
        <end position="1279"/>
    </location>
</feature>
<dbReference type="FunFam" id="2.60.40.10:FF:000133">
    <property type="entry name" value="Neogenin isoform 1"/>
    <property type="match status" value="1"/>
</dbReference>
<evidence type="ECO:0000256" key="15">
    <source>
        <dbReference type="SAM" id="Phobius"/>
    </source>
</evidence>
<evidence type="ECO:0000313" key="18">
    <source>
        <dbReference type="Ensembl" id="ENSCHIP00010020324.1"/>
    </source>
</evidence>
<evidence type="ECO:0000256" key="14">
    <source>
        <dbReference type="SAM" id="MobiDB-lite"/>
    </source>
</evidence>
<evidence type="ECO:0000256" key="12">
    <source>
        <dbReference type="ARBA" id="ARBA00055647"/>
    </source>
</evidence>
<keyword evidence="6" id="KW-0130">Cell adhesion</keyword>
<keyword evidence="8 15" id="KW-0472">Membrane</keyword>
<dbReference type="Pfam" id="PF07679">
    <property type="entry name" value="I-set"/>
    <property type="match status" value="2"/>
</dbReference>
<dbReference type="PRINTS" id="PR00014">
    <property type="entry name" value="FNTYPEIII"/>
</dbReference>
<organism evidence="18">
    <name type="scientific">Capra hircus</name>
    <name type="common">Goat</name>
    <dbReference type="NCBI Taxonomy" id="9925"/>
    <lineage>
        <taxon>Eukaryota</taxon>
        <taxon>Metazoa</taxon>
        <taxon>Chordata</taxon>
        <taxon>Craniata</taxon>
        <taxon>Vertebrata</taxon>
        <taxon>Euteleostomi</taxon>
        <taxon>Mammalia</taxon>
        <taxon>Eutheria</taxon>
        <taxon>Laurasiatheria</taxon>
        <taxon>Artiodactyla</taxon>
        <taxon>Ruminantia</taxon>
        <taxon>Pecora</taxon>
        <taxon>Bovidae</taxon>
        <taxon>Caprinae</taxon>
        <taxon>Capra</taxon>
    </lineage>
</organism>
<feature type="domain" description="Ig-like" evidence="16">
    <location>
        <begin position="12"/>
        <end position="107"/>
    </location>
</feature>
<dbReference type="GO" id="GO:0098609">
    <property type="term" value="P:cell-cell adhesion"/>
    <property type="evidence" value="ECO:0007669"/>
    <property type="project" value="TreeGrafter"/>
</dbReference>
<dbReference type="FunFam" id="2.60.40.10:FF:000101">
    <property type="entry name" value="Neogenin isoform 1"/>
    <property type="match status" value="1"/>
</dbReference>
<dbReference type="CDD" id="cd00063">
    <property type="entry name" value="FN3"/>
    <property type="match status" value="6"/>
</dbReference>
<evidence type="ECO:0000256" key="3">
    <source>
        <dbReference type="ARBA" id="ARBA00022475"/>
    </source>
</evidence>
<dbReference type="SMART" id="SM00408">
    <property type="entry name" value="IGc2"/>
    <property type="match status" value="3"/>
</dbReference>
<dbReference type="PANTHER" id="PTHR44170:SF14">
    <property type="entry name" value="NEOGENIN"/>
    <property type="match status" value="1"/>
</dbReference>
<dbReference type="SUPFAM" id="SSF49265">
    <property type="entry name" value="Fibronectin type III"/>
    <property type="match status" value="3"/>
</dbReference>
<dbReference type="SMART" id="SM00409">
    <property type="entry name" value="IG"/>
    <property type="match status" value="4"/>
</dbReference>
<dbReference type="PROSITE" id="PS50835">
    <property type="entry name" value="IG_LIKE"/>
    <property type="match status" value="4"/>
</dbReference>
<dbReference type="FunFam" id="2.60.40.10:FF:000316">
    <property type="entry name" value="Neogenin 1"/>
    <property type="match status" value="1"/>
</dbReference>
<feature type="domain" description="Fibronectin type-III" evidence="17">
    <location>
        <begin position="806"/>
        <end position="902"/>
    </location>
</feature>
<evidence type="ECO:0000256" key="13">
    <source>
        <dbReference type="ARBA" id="ARBA00074043"/>
    </source>
</evidence>
<dbReference type="GO" id="GO:0005886">
    <property type="term" value="C:plasma membrane"/>
    <property type="evidence" value="ECO:0007669"/>
    <property type="project" value="UniProtKB-SubCell"/>
</dbReference>
<keyword evidence="5" id="KW-0677">Repeat</keyword>
<keyword evidence="7 15" id="KW-1133">Transmembrane helix</keyword>
<dbReference type="PROSITE" id="PS50853">
    <property type="entry name" value="FN3"/>
    <property type="match status" value="6"/>
</dbReference>
<dbReference type="FunFam" id="2.60.40.10:FF:000216">
    <property type="entry name" value="neogenin isoform X1"/>
    <property type="match status" value="1"/>
</dbReference>
<dbReference type="FunFam" id="2.60.40.10:FF:000187">
    <property type="entry name" value="neogenin isoform X2"/>
    <property type="match status" value="1"/>
</dbReference>
<feature type="domain" description="Fibronectin type-III" evidence="17">
    <location>
        <begin position="494"/>
        <end position="584"/>
    </location>
</feature>
<feature type="transmembrane region" description="Helical" evidence="15">
    <location>
        <begin position="1038"/>
        <end position="1062"/>
    </location>
</feature>
<feature type="domain" description="Ig-like" evidence="16">
    <location>
        <begin position="203"/>
        <end position="296"/>
    </location>
</feature>
<feature type="domain" description="Fibronectin type-III" evidence="17">
    <location>
        <begin position="589"/>
        <end position="684"/>
    </location>
</feature>
<keyword evidence="4 15" id="KW-0812">Transmembrane</keyword>
<dbReference type="InterPro" id="IPR013783">
    <property type="entry name" value="Ig-like_fold"/>
</dbReference>
<keyword evidence="3" id="KW-1003">Cell membrane</keyword>
<dbReference type="InterPro" id="IPR003598">
    <property type="entry name" value="Ig_sub2"/>
</dbReference>
<evidence type="ECO:0000256" key="5">
    <source>
        <dbReference type="ARBA" id="ARBA00022737"/>
    </source>
</evidence>
<feature type="domain" description="Fibronectin type-III" evidence="17">
    <location>
        <begin position="907"/>
        <end position="1004"/>
    </location>
</feature>
<feature type="compositionally biased region" description="Polar residues" evidence="14">
    <location>
        <begin position="1207"/>
        <end position="1226"/>
    </location>
</feature>
<dbReference type="InterPro" id="IPR013098">
    <property type="entry name" value="Ig_I-set"/>
</dbReference>
<keyword evidence="11" id="KW-0393">Immunoglobulin domain</keyword>
<comment type="function">
    <text evidence="12">Multi-functional cell surface receptor regulating cell adhesion in many diverse developmental processes, including neural tube and mammary gland formation, myogenesis and angiogenesis. Receptor for members of the BMP, netrin, and repulsive guidance molecule (RGM) families. Netrin-Neogenin interactions result in a chemoattractive axon guidance response and cell-cell adhesion, the interaction between NEO1/Neogenin and RGMa and RGMb induces a chemorepulsive response.</text>
</comment>
<evidence type="ECO:0000259" key="16">
    <source>
        <dbReference type="PROSITE" id="PS50835"/>
    </source>
</evidence>
<accession>A0A8C2PJM2</accession>
<dbReference type="SMART" id="SM00060">
    <property type="entry name" value="FN3"/>
    <property type="match status" value="6"/>
</dbReference>
<dbReference type="FunFam" id="2.60.40.10:FF:000777">
    <property type="entry name" value="Neogenin 1"/>
    <property type="match status" value="1"/>
</dbReference>
<dbReference type="FunFam" id="2.60.40.10:FF:000004">
    <property type="entry name" value="DCC isoform 1"/>
    <property type="match status" value="1"/>
</dbReference>
<name>A0A8C2PJM2_CAPHI</name>
<feature type="domain" description="Fibronectin type-III" evidence="17">
    <location>
        <begin position="394"/>
        <end position="488"/>
    </location>
</feature>
<dbReference type="Pfam" id="PF00041">
    <property type="entry name" value="fn3"/>
    <property type="match status" value="6"/>
</dbReference>
<evidence type="ECO:0000256" key="2">
    <source>
        <dbReference type="ARBA" id="ARBA00009588"/>
    </source>
</evidence>
<feature type="compositionally biased region" description="Polar residues" evidence="14">
    <location>
        <begin position="1125"/>
        <end position="1141"/>
    </location>
</feature>
<keyword evidence="10" id="KW-0325">Glycoprotein</keyword>
<evidence type="ECO:0000256" key="11">
    <source>
        <dbReference type="ARBA" id="ARBA00023319"/>
    </source>
</evidence>
<dbReference type="InterPro" id="IPR010560">
    <property type="entry name" value="Neogenin_C"/>
</dbReference>
<dbReference type="SUPFAM" id="SSF48726">
    <property type="entry name" value="Immunoglobulin"/>
    <property type="match status" value="4"/>
</dbReference>
<comment type="similarity">
    <text evidence="2">Belongs to the immunoglobulin superfamily. DCC family.</text>
</comment>
<feature type="domain" description="Ig-like" evidence="16">
    <location>
        <begin position="112"/>
        <end position="198"/>
    </location>
</feature>
<evidence type="ECO:0000256" key="6">
    <source>
        <dbReference type="ARBA" id="ARBA00022889"/>
    </source>
</evidence>
<dbReference type="FunFam" id="2.60.40.10:FF:000106">
    <property type="entry name" value="Neogenin isoform 1"/>
    <property type="match status" value="1"/>
</dbReference>
<feature type="compositionally biased region" description="Polar residues" evidence="14">
    <location>
        <begin position="1234"/>
        <end position="1253"/>
    </location>
</feature>
<dbReference type="CDD" id="cd00096">
    <property type="entry name" value="Ig"/>
    <property type="match status" value="1"/>
</dbReference>
<feature type="region of interest" description="Disordered" evidence="14">
    <location>
        <begin position="1121"/>
        <end position="1156"/>
    </location>
</feature>